<accession>A0A1G6HL13</accession>
<gene>
    <name evidence="2" type="ORF">SAMN04488112_10151</name>
</gene>
<feature type="transmembrane region" description="Helical" evidence="1">
    <location>
        <begin position="529"/>
        <end position="546"/>
    </location>
</feature>
<evidence type="ECO:0000313" key="2">
    <source>
        <dbReference type="EMBL" id="SDB94939.1"/>
    </source>
</evidence>
<dbReference type="AlphaFoldDB" id="A0A1G6HL13"/>
<reference evidence="2 3" key="1">
    <citation type="submission" date="2016-10" db="EMBL/GenBank/DDBJ databases">
        <authorList>
            <person name="de Groot N.N."/>
        </authorList>
    </citation>
    <scope>NUCLEOTIDE SEQUENCE [LARGE SCALE GENOMIC DNA]</scope>
    <source>
        <strain evidence="2 3">DSM 45514</strain>
    </source>
</reference>
<dbReference type="Proteomes" id="UP000199387">
    <property type="component" value="Unassembled WGS sequence"/>
</dbReference>
<keyword evidence="3" id="KW-1185">Reference proteome</keyword>
<keyword evidence="1" id="KW-0472">Membrane</keyword>
<evidence type="ECO:0000313" key="3">
    <source>
        <dbReference type="Proteomes" id="UP000199387"/>
    </source>
</evidence>
<name>A0A1G6HL13_9BACL</name>
<evidence type="ECO:0000256" key="1">
    <source>
        <dbReference type="SAM" id="Phobius"/>
    </source>
</evidence>
<keyword evidence="1" id="KW-0812">Transmembrane</keyword>
<organism evidence="2 3">
    <name type="scientific">Melghirimyces thermohalophilus</name>
    <dbReference type="NCBI Taxonomy" id="1236220"/>
    <lineage>
        <taxon>Bacteria</taxon>
        <taxon>Bacillati</taxon>
        <taxon>Bacillota</taxon>
        <taxon>Bacilli</taxon>
        <taxon>Bacillales</taxon>
        <taxon>Thermoactinomycetaceae</taxon>
        <taxon>Melghirimyces</taxon>
    </lineage>
</organism>
<protein>
    <submittedName>
        <fullName evidence="2">Uncharacterized protein</fullName>
    </submittedName>
</protein>
<dbReference type="EMBL" id="FMZA01000001">
    <property type="protein sequence ID" value="SDB94939.1"/>
    <property type="molecule type" value="Genomic_DNA"/>
</dbReference>
<proteinExistence type="predicted"/>
<keyword evidence="1" id="KW-1133">Transmembrane helix</keyword>
<sequence length="552" mass="61743">MNRHIIKVCLRILDAVAPLRGSPGSEDDDVVKRVTVLLVAVCLLWQPDPVAAADQDKDPYEIAVQGVYPVEKGDQAGVKVRAKLRPVTEKDRVKGEWTITGEIDGKTVSRQGKGSAEEVFFTDPQVVDPLRKDQPITVTATFHGRINGEKLRLSRTRTLTPPAVDVRLECHEDQVKVYGQLTGTEKASARWLFEVRRKGEDQPFDRYQSDEMRGLSHHQTLNRPKGPFEVRVHVDGRGKGEQVGDLFGEKGGRFASATGEVSSEKGCSEQGDAPVSSTRALRIEADHQILTSRKIEKKWIEIPGTEVDGVRMRAKLDTDGDVRGIWRYHYAYPKVLKLPGGKEKKVMKRGILAARNGVVDLHMKRKDQYRVIVDFQGTVNGKKVHVKQPYTFDIPRMMQAADKKGEGAPTVIRAEMTGQTVNGHWMMAVARRDGKILYLHEGDPRFEVSLPKGEYILKTVFYGEVDGQRLAMQESKTLKVKKSESDSYLIPGKNNEYRTYQQGVSAVQGMKKSARLAESKNTYSLKTEAYSGGTAATLVIIGLIIYRRKKMS</sequence>